<dbReference type="PANTHER" id="PTHR10279:SF10">
    <property type="entry name" value="ORNITHINE DECARBOXYLASE ANTIZYME"/>
    <property type="match status" value="1"/>
</dbReference>
<dbReference type="EMBL" id="JAMWBK010000008">
    <property type="protein sequence ID" value="KAJ8902842.1"/>
    <property type="molecule type" value="Genomic_DNA"/>
</dbReference>
<dbReference type="Gene3D" id="3.40.630.60">
    <property type="match status" value="1"/>
</dbReference>
<evidence type="ECO:0000313" key="4">
    <source>
        <dbReference type="EMBL" id="KAJ8902842.1"/>
    </source>
</evidence>
<reference evidence="4 5" key="1">
    <citation type="journal article" date="2023" name="Nat. Commun.">
        <title>Origin of minicircular mitochondrial genomes in red algae.</title>
        <authorList>
            <person name="Lee Y."/>
            <person name="Cho C.H."/>
            <person name="Lee Y.M."/>
            <person name="Park S.I."/>
            <person name="Yang J.H."/>
            <person name="West J.A."/>
            <person name="Bhattacharya D."/>
            <person name="Yoon H.S."/>
        </authorList>
    </citation>
    <scope>NUCLEOTIDE SEQUENCE [LARGE SCALE GENOMIC DNA]</scope>
    <source>
        <strain evidence="4 5">CCMP1338</strain>
        <tissue evidence="4">Whole cell</tissue>
    </source>
</reference>
<comment type="caution">
    <text evidence="4">The sequence shown here is derived from an EMBL/GenBank/DDBJ whole genome shotgun (WGS) entry which is preliminary data.</text>
</comment>
<dbReference type="Proteomes" id="UP001157974">
    <property type="component" value="Unassembled WGS sequence"/>
</dbReference>
<evidence type="ECO:0000256" key="1">
    <source>
        <dbReference type="ARBA" id="ARBA00008796"/>
    </source>
</evidence>
<dbReference type="InterPro" id="IPR002993">
    <property type="entry name" value="ODC_AZ"/>
</dbReference>
<keyword evidence="3" id="KW-0688">Ribosomal frameshifting</keyword>
<dbReference type="GO" id="GO:0045732">
    <property type="term" value="P:positive regulation of protein catabolic process"/>
    <property type="evidence" value="ECO:0007669"/>
    <property type="project" value="TreeGrafter"/>
</dbReference>
<dbReference type="GO" id="GO:0005737">
    <property type="term" value="C:cytoplasm"/>
    <property type="evidence" value="ECO:0007669"/>
    <property type="project" value="TreeGrafter"/>
</dbReference>
<proteinExistence type="inferred from homology"/>
<dbReference type="PANTHER" id="PTHR10279">
    <property type="entry name" value="ORNITHINE DECARBOXYLASE ANTIZYME"/>
    <property type="match status" value="1"/>
</dbReference>
<dbReference type="Pfam" id="PF02100">
    <property type="entry name" value="ODC_AZ"/>
    <property type="match status" value="1"/>
</dbReference>
<dbReference type="GO" id="GO:0005634">
    <property type="term" value="C:nucleus"/>
    <property type="evidence" value="ECO:0007669"/>
    <property type="project" value="TreeGrafter"/>
</dbReference>
<comment type="similarity">
    <text evidence="1">Belongs to the ODC antizyme family.</text>
</comment>
<gene>
    <name evidence="4" type="ORF">NDN08_006162</name>
</gene>
<accession>A0AAV8UNV7</accession>
<protein>
    <recommendedName>
        <fullName evidence="2">Ornithine decarboxylase antizyme</fullName>
    </recommendedName>
</protein>
<dbReference type="GO" id="GO:0075523">
    <property type="term" value="P:viral translational frameshifting"/>
    <property type="evidence" value="ECO:0007669"/>
    <property type="project" value="UniProtKB-KW"/>
</dbReference>
<dbReference type="InterPro" id="IPR016181">
    <property type="entry name" value="Acyl_CoA_acyltransferase"/>
</dbReference>
<evidence type="ECO:0000256" key="2">
    <source>
        <dbReference type="ARBA" id="ARBA00017712"/>
    </source>
</evidence>
<evidence type="ECO:0000313" key="5">
    <source>
        <dbReference type="Proteomes" id="UP001157974"/>
    </source>
</evidence>
<dbReference type="GO" id="GO:0008073">
    <property type="term" value="F:ornithine decarboxylase inhibitor activity"/>
    <property type="evidence" value="ECO:0007669"/>
    <property type="project" value="InterPro"/>
</dbReference>
<organism evidence="4 5">
    <name type="scientific">Rhodosorus marinus</name>
    <dbReference type="NCBI Taxonomy" id="101924"/>
    <lineage>
        <taxon>Eukaryota</taxon>
        <taxon>Rhodophyta</taxon>
        <taxon>Stylonematophyceae</taxon>
        <taxon>Stylonematales</taxon>
        <taxon>Stylonemataceae</taxon>
        <taxon>Rhodosorus</taxon>
    </lineage>
</organism>
<sequence>MHGFEAAETRASLIDEGRIRIHDFAAKVFEDRNSLRGGAFVVTEDLKRGTVVSKWCLVLTEDLHFIIEGPRILSPSSRDTLISLLDTAEEIGCPRAFVCIEKSHEFIKQLIRAFRYYGFEMLHPESFERPLVTRIDENFAVMASTVIDSDSN</sequence>
<evidence type="ECO:0000256" key="3">
    <source>
        <dbReference type="ARBA" id="ARBA00022758"/>
    </source>
</evidence>
<name>A0AAV8UNV7_9RHOD</name>
<dbReference type="AlphaFoldDB" id="A0AAV8UNV7"/>
<dbReference type="InterPro" id="IPR038581">
    <property type="entry name" value="ODC_AZ_sf"/>
</dbReference>
<dbReference type="SUPFAM" id="SSF55729">
    <property type="entry name" value="Acyl-CoA N-acyltransferases (Nat)"/>
    <property type="match status" value="1"/>
</dbReference>
<keyword evidence="5" id="KW-1185">Reference proteome</keyword>